<evidence type="ECO:0000256" key="1">
    <source>
        <dbReference type="SAM" id="MobiDB-lite"/>
    </source>
</evidence>
<dbReference type="OrthoDB" id="10357828at2759"/>
<dbReference type="AlphaFoldDB" id="A0A9N9H8H5"/>
<name>A0A9N9H8H5_9GLOM</name>
<feature type="transmembrane region" description="Helical" evidence="2">
    <location>
        <begin position="87"/>
        <end position="108"/>
    </location>
</feature>
<keyword evidence="4" id="KW-1185">Reference proteome</keyword>
<dbReference type="EMBL" id="CAJVPS010010240">
    <property type="protein sequence ID" value="CAG8656565.1"/>
    <property type="molecule type" value="Genomic_DNA"/>
</dbReference>
<organism evidence="3 4">
    <name type="scientific">Ambispora leptoticha</name>
    <dbReference type="NCBI Taxonomy" id="144679"/>
    <lineage>
        <taxon>Eukaryota</taxon>
        <taxon>Fungi</taxon>
        <taxon>Fungi incertae sedis</taxon>
        <taxon>Mucoromycota</taxon>
        <taxon>Glomeromycotina</taxon>
        <taxon>Glomeromycetes</taxon>
        <taxon>Archaeosporales</taxon>
        <taxon>Ambisporaceae</taxon>
        <taxon>Ambispora</taxon>
    </lineage>
</organism>
<keyword evidence="2" id="KW-0472">Membrane</keyword>
<feature type="transmembrane region" description="Helical" evidence="2">
    <location>
        <begin position="216"/>
        <end position="236"/>
    </location>
</feature>
<evidence type="ECO:0000313" key="4">
    <source>
        <dbReference type="Proteomes" id="UP000789508"/>
    </source>
</evidence>
<proteinExistence type="predicted"/>
<sequence length="261" mass="30356">MNVFKFTTNSYSSLLSKLIFSDVRDSNLDLYQGSIEETTSLTSGEHKIQKIENNGEDGNELISEQDSWDEKPLPPPIQRSRLGKLHWLGLTLCNTYSLLGSFYLLYYYQTRKFIKSDFEIKAVLTYVLTETIFRVYVSTQIRSWSNGTLKFIQSINIILGRQDYILLNHNLFTMTGDSTVVFYMFVTIIADAFFGAYYCFLVIATIWAHNRADNSFSLFMDTITATSTILIIRIFWRWTFASQDRSACFSHKSKRLNRRLK</sequence>
<reference evidence="3" key="1">
    <citation type="submission" date="2021-06" db="EMBL/GenBank/DDBJ databases">
        <authorList>
            <person name="Kallberg Y."/>
            <person name="Tangrot J."/>
            <person name="Rosling A."/>
        </authorList>
    </citation>
    <scope>NUCLEOTIDE SEQUENCE</scope>
    <source>
        <strain evidence="3">FL130A</strain>
    </source>
</reference>
<evidence type="ECO:0000256" key="2">
    <source>
        <dbReference type="SAM" id="Phobius"/>
    </source>
</evidence>
<accession>A0A9N9H8H5</accession>
<keyword evidence="2" id="KW-1133">Transmembrane helix</keyword>
<gene>
    <name evidence="3" type="ORF">ALEPTO_LOCUS10186</name>
</gene>
<keyword evidence="2" id="KW-0812">Transmembrane</keyword>
<comment type="caution">
    <text evidence="3">The sequence shown here is derived from an EMBL/GenBank/DDBJ whole genome shotgun (WGS) entry which is preliminary data.</text>
</comment>
<dbReference type="Proteomes" id="UP000789508">
    <property type="component" value="Unassembled WGS sequence"/>
</dbReference>
<protein>
    <submittedName>
        <fullName evidence="3">12123_t:CDS:1</fullName>
    </submittedName>
</protein>
<feature type="transmembrane region" description="Helical" evidence="2">
    <location>
        <begin position="180"/>
        <end position="204"/>
    </location>
</feature>
<feature type="region of interest" description="Disordered" evidence="1">
    <location>
        <begin position="54"/>
        <end position="73"/>
    </location>
</feature>
<evidence type="ECO:0000313" key="3">
    <source>
        <dbReference type="EMBL" id="CAG8656565.1"/>
    </source>
</evidence>